<dbReference type="SUPFAM" id="SSF64397">
    <property type="entry name" value="Hsp33 domain"/>
    <property type="match status" value="1"/>
</dbReference>
<proteinExistence type="inferred from homology"/>
<dbReference type="CDD" id="cd00498">
    <property type="entry name" value="Hsp33"/>
    <property type="match status" value="1"/>
</dbReference>
<gene>
    <name evidence="6" type="primary">hslO</name>
    <name evidence="7" type="ORF">HMPREF1871_00818</name>
</gene>
<evidence type="ECO:0000256" key="6">
    <source>
        <dbReference type="HAMAP-Rule" id="MF_00117"/>
    </source>
</evidence>
<dbReference type="InterPro" id="IPR000397">
    <property type="entry name" value="Heat_shock_Hsp33"/>
</dbReference>
<keyword evidence="8" id="KW-1185">Reference proteome</keyword>
<dbReference type="Proteomes" id="UP000070467">
    <property type="component" value="Unassembled WGS sequence"/>
</dbReference>
<evidence type="ECO:0000256" key="2">
    <source>
        <dbReference type="ARBA" id="ARBA00022833"/>
    </source>
</evidence>
<organism evidence="7 8">
    <name type="scientific">Gemelliphila asaccharolytica</name>
    <dbReference type="NCBI Taxonomy" id="502393"/>
    <lineage>
        <taxon>Bacteria</taxon>
        <taxon>Bacillati</taxon>
        <taxon>Bacillota</taxon>
        <taxon>Bacilli</taxon>
        <taxon>Bacillales</taxon>
        <taxon>Gemellaceae</taxon>
        <taxon>Gemelliphila</taxon>
    </lineage>
</organism>
<keyword evidence="4 6" id="KW-0143">Chaperone</keyword>
<dbReference type="HAMAP" id="MF_00117">
    <property type="entry name" value="HslO"/>
    <property type="match status" value="1"/>
</dbReference>
<feature type="disulfide bond" description="Redox-active" evidence="6">
    <location>
        <begin position="268"/>
        <end position="271"/>
    </location>
</feature>
<dbReference type="InterPro" id="IPR016154">
    <property type="entry name" value="Heat_shock_Hsp33_C"/>
</dbReference>
<comment type="caution">
    <text evidence="7">The sequence shown here is derived from an EMBL/GenBank/DDBJ whole genome shotgun (WGS) entry which is preliminary data.</text>
</comment>
<protein>
    <recommendedName>
        <fullName evidence="6">33 kDa chaperonin</fullName>
    </recommendedName>
    <alternativeName>
        <fullName evidence="6">Heat shock protein 33 homolog</fullName>
        <shortName evidence="6">HSP33</shortName>
    </alternativeName>
</protein>
<accession>A0ABR5TLH8</accession>
<sequence length="289" mass="32056">MKDYLIRGLALNDEVRFFACVTTNLVEEIRTRHNAYPTSIAAVGRVATVCSMMGAMQKSGDTIDIRVRGNGPIGQILATGNEKGEVRAYANNMKVHLPSNKKGKLDVRGGVGDKGDIVIIKDLGLTEKYTTTSPIISGEIAEDFTYYFAKSEQIPSAVSLGVLVNTDNSILASGGFIIQVLPNASEKTICHLEEKIKNIEPISSLINKKLSLEEIIKILFENDYKILKEIPIVFKCSCSKEKYSKALITLGKKELLNLTKNETTETVCSFCNEKYYFTKEEIEKLIEKL</sequence>
<comment type="function">
    <text evidence="6">Redox regulated molecular chaperone. Protects both thermally unfolding and oxidatively damaged proteins from irreversible aggregation. Plays an important role in the bacterial defense system toward oxidative stress.</text>
</comment>
<keyword evidence="5 6" id="KW-0676">Redox-active center</keyword>
<evidence type="ECO:0000256" key="1">
    <source>
        <dbReference type="ARBA" id="ARBA00022490"/>
    </source>
</evidence>
<feature type="disulfide bond" description="Redox-active" evidence="6">
    <location>
        <begin position="236"/>
        <end position="238"/>
    </location>
</feature>
<dbReference type="Pfam" id="PF01430">
    <property type="entry name" value="HSP33"/>
    <property type="match status" value="1"/>
</dbReference>
<evidence type="ECO:0000256" key="3">
    <source>
        <dbReference type="ARBA" id="ARBA00023157"/>
    </source>
</evidence>
<evidence type="ECO:0000313" key="8">
    <source>
        <dbReference type="Proteomes" id="UP000070467"/>
    </source>
</evidence>
<dbReference type="EMBL" id="LSDB01000036">
    <property type="protein sequence ID" value="KXB57698.1"/>
    <property type="molecule type" value="Genomic_DNA"/>
</dbReference>
<dbReference type="PANTHER" id="PTHR30111">
    <property type="entry name" value="33 KDA CHAPERONIN"/>
    <property type="match status" value="1"/>
</dbReference>
<dbReference type="SUPFAM" id="SSF118352">
    <property type="entry name" value="HSP33 redox switch-like"/>
    <property type="match status" value="1"/>
</dbReference>
<keyword evidence="1 6" id="KW-0963">Cytoplasm</keyword>
<dbReference type="RefSeq" id="WP_066130307.1">
    <property type="nucleotide sequence ID" value="NZ_KQ959886.1"/>
</dbReference>
<evidence type="ECO:0000313" key="7">
    <source>
        <dbReference type="EMBL" id="KXB57698.1"/>
    </source>
</evidence>
<dbReference type="Gene3D" id="3.90.1280.10">
    <property type="entry name" value="HSP33 redox switch-like"/>
    <property type="match status" value="1"/>
</dbReference>
<comment type="similarity">
    <text evidence="6">Belongs to the HSP33 family.</text>
</comment>
<dbReference type="NCBIfam" id="NF001033">
    <property type="entry name" value="PRK00114.1"/>
    <property type="match status" value="1"/>
</dbReference>
<reference evidence="7 8" key="1">
    <citation type="submission" date="2016-01" db="EMBL/GenBank/DDBJ databases">
        <authorList>
            <person name="Mitreva M."/>
            <person name="Pepin K.H."/>
            <person name="Mihindukulasuriya K.A."/>
            <person name="Fulton R."/>
            <person name="Fronick C."/>
            <person name="O'Laughlin M."/>
            <person name="Miner T."/>
            <person name="Herter B."/>
            <person name="Rosa B.A."/>
            <person name="Cordes M."/>
            <person name="Tomlinson C."/>
            <person name="Wollam A."/>
            <person name="Palsikar V.B."/>
            <person name="Mardis E.R."/>
            <person name="Wilson R.K."/>
        </authorList>
    </citation>
    <scope>NUCLEOTIDE SEQUENCE [LARGE SCALE GENOMIC DNA]</scope>
    <source>
        <strain evidence="7 8">KA00071</strain>
    </source>
</reference>
<dbReference type="PANTHER" id="PTHR30111:SF1">
    <property type="entry name" value="33 KDA CHAPERONIN"/>
    <property type="match status" value="1"/>
</dbReference>
<keyword evidence="2 6" id="KW-0862">Zinc</keyword>
<comment type="PTM">
    <text evidence="6">Under oxidizing conditions two disulfide bonds are formed involving the reactive cysteines. Under reducing conditions zinc is bound to the reactive cysteines and the protein is inactive.</text>
</comment>
<keyword evidence="3 6" id="KW-1015">Disulfide bond</keyword>
<comment type="subcellular location">
    <subcellularLocation>
        <location evidence="6">Cytoplasm</location>
    </subcellularLocation>
</comment>
<dbReference type="PIRSF" id="PIRSF005261">
    <property type="entry name" value="Heat_shock_Hsp33"/>
    <property type="match status" value="1"/>
</dbReference>
<name>A0ABR5TLH8_9BACL</name>
<evidence type="ECO:0000256" key="4">
    <source>
        <dbReference type="ARBA" id="ARBA00023186"/>
    </source>
</evidence>
<dbReference type="InterPro" id="IPR016153">
    <property type="entry name" value="Heat_shock_Hsp33_N"/>
</dbReference>
<dbReference type="Gene3D" id="3.55.30.10">
    <property type="entry name" value="Hsp33 domain"/>
    <property type="match status" value="1"/>
</dbReference>
<evidence type="ECO:0000256" key="5">
    <source>
        <dbReference type="ARBA" id="ARBA00023284"/>
    </source>
</evidence>